<keyword evidence="7" id="KW-1185">Reference proteome</keyword>
<dbReference type="Pfam" id="PF01081">
    <property type="entry name" value="Aldolase"/>
    <property type="match status" value="1"/>
</dbReference>
<dbReference type="AlphaFoldDB" id="A0A563VJ74"/>
<keyword evidence="5" id="KW-0119">Carbohydrate metabolism</keyword>
<dbReference type="NCBIfam" id="NF005673">
    <property type="entry name" value="PRK07455.1"/>
    <property type="match status" value="1"/>
</dbReference>
<organism evidence="6 7">
    <name type="scientific">Hyella patelloides LEGE 07179</name>
    <dbReference type="NCBI Taxonomy" id="945734"/>
    <lineage>
        <taxon>Bacteria</taxon>
        <taxon>Bacillati</taxon>
        <taxon>Cyanobacteriota</taxon>
        <taxon>Cyanophyceae</taxon>
        <taxon>Pleurocapsales</taxon>
        <taxon>Hyellaceae</taxon>
        <taxon>Hyella</taxon>
    </lineage>
</organism>
<evidence type="ECO:0000313" key="7">
    <source>
        <dbReference type="Proteomes" id="UP000320055"/>
    </source>
</evidence>
<evidence type="ECO:0000256" key="5">
    <source>
        <dbReference type="ARBA" id="ARBA00023277"/>
    </source>
</evidence>
<evidence type="ECO:0000256" key="2">
    <source>
        <dbReference type="ARBA" id="ARBA00006906"/>
    </source>
</evidence>
<dbReference type="PANTHER" id="PTHR30246">
    <property type="entry name" value="2-KETO-3-DEOXY-6-PHOSPHOGLUCONATE ALDOLASE"/>
    <property type="match status" value="1"/>
</dbReference>
<comment type="subunit">
    <text evidence="3">Homotrimer.</text>
</comment>
<dbReference type="GO" id="GO:0016829">
    <property type="term" value="F:lyase activity"/>
    <property type="evidence" value="ECO:0007669"/>
    <property type="project" value="UniProtKB-KW"/>
</dbReference>
<evidence type="ECO:0000256" key="1">
    <source>
        <dbReference type="ARBA" id="ARBA00004761"/>
    </source>
</evidence>
<dbReference type="InterPro" id="IPR000887">
    <property type="entry name" value="Aldlse_KDPG_KHG"/>
</dbReference>
<dbReference type="NCBIfam" id="TIGR01182">
    <property type="entry name" value="eda"/>
    <property type="match status" value="1"/>
</dbReference>
<sequence>MISDRILKKQQTIFDSWLSILRQEKAIAVIRSPRFDLGLAMAEAVAKGGIRLIEITWNSEQPQELIAELRVRFPHCLIGAGTVLNSTQLQNAIACGAQFIFSPHFNRDLVEISIHRNQIPYVPGVLTPTEIVTAYSTGASALKVFPISTMGGASYLKSLQAPLGDIPLIPTGGVTIDNAAEMITAGAIAVGLSGSLFPASLVTTGNWQQISDRSQQLLSKLNQI</sequence>
<dbReference type="Proteomes" id="UP000320055">
    <property type="component" value="Unassembled WGS sequence"/>
</dbReference>
<dbReference type="InterPro" id="IPR013785">
    <property type="entry name" value="Aldolase_TIM"/>
</dbReference>
<evidence type="ECO:0000313" key="6">
    <source>
        <dbReference type="EMBL" id="VEP11441.1"/>
    </source>
</evidence>
<dbReference type="SUPFAM" id="SSF51569">
    <property type="entry name" value="Aldolase"/>
    <property type="match status" value="1"/>
</dbReference>
<evidence type="ECO:0000256" key="4">
    <source>
        <dbReference type="ARBA" id="ARBA00023239"/>
    </source>
</evidence>
<dbReference type="OrthoDB" id="9802667at2"/>
<protein>
    <submittedName>
        <fullName evidence="6">Entner-Doudoroff aldolase</fullName>
    </submittedName>
</protein>
<evidence type="ECO:0000256" key="3">
    <source>
        <dbReference type="ARBA" id="ARBA00011233"/>
    </source>
</evidence>
<dbReference type="EMBL" id="CAACVJ010000007">
    <property type="protein sequence ID" value="VEP11441.1"/>
    <property type="molecule type" value="Genomic_DNA"/>
</dbReference>
<comment type="pathway">
    <text evidence="1">Carbohydrate acid metabolism.</text>
</comment>
<proteinExistence type="inferred from homology"/>
<keyword evidence="4" id="KW-0456">Lyase</keyword>
<reference evidence="6 7" key="1">
    <citation type="submission" date="2019-01" db="EMBL/GenBank/DDBJ databases">
        <authorList>
            <person name="Brito A."/>
        </authorList>
    </citation>
    <scope>NUCLEOTIDE SEQUENCE [LARGE SCALE GENOMIC DNA]</scope>
    <source>
        <strain evidence="6">1</strain>
    </source>
</reference>
<comment type="similarity">
    <text evidence="2">Belongs to the KHG/KDPG aldolase family.</text>
</comment>
<dbReference type="CDD" id="cd00452">
    <property type="entry name" value="KDPG_aldolase"/>
    <property type="match status" value="1"/>
</dbReference>
<accession>A0A563VJ74</accession>
<name>A0A563VJ74_9CYAN</name>
<dbReference type="PANTHER" id="PTHR30246:SF1">
    <property type="entry name" value="2-DEHYDRO-3-DEOXY-6-PHOSPHOGALACTONATE ALDOLASE-RELATED"/>
    <property type="match status" value="1"/>
</dbReference>
<dbReference type="Gene3D" id="3.20.20.70">
    <property type="entry name" value="Aldolase class I"/>
    <property type="match status" value="1"/>
</dbReference>
<dbReference type="RefSeq" id="WP_144868892.1">
    <property type="nucleotide sequence ID" value="NZ_LR213860.1"/>
</dbReference>
<gene>
    <name evidence="6" type="ORF">H1P_1040015</name>
</gene>